<dbReference type="CDD" id="cd02688">
    <property type="entry name" value="E_set"/>
    <property type="match status" value="1"/>
</dbReference>
<keyword evidence="3" id="KW-1185">Reference proteome</keyword>
<gene>
    <name evidence="2" type="ORF">H9657_18795</name>
</gene>
<dbReference type="SUPFAM" id="SSF53474">
    <property type="entry name" value="alpha/beta-Hydrolases"/>
    <property type="match status" value="1"/>
</dbReference>
<evidence type="ECO:0000256" key="1">
    <source>
        <dbReference type="SAM" id="SignalP"/>
    </source>
</evidence>
<dbReference type="Proteomes" id="UP000604241">
    <property type="component" value="Unassembled WGS sequence"/>
</dbReference>
<name>A0ABR8QIS3_9CELL</name>
<reference evidence="2 3" key="1">
    <citation type="submission" date="2020-08" db="EMBL/GenBank/DDBJ databases">
        <title>A Genomic Blueprint of the Chicken Gut Microbiome.</title>
        <authorList>
            <person name="Gilroy R."/>
            <person name="Ravi A."/>
            <person name="Getino M."/>
            <person name="Pursley I."/>
            <person name="Horton D.L."/>
            <person name="Alikhan N.-F."/>
            <person name="Baker D."/>
            <person name="Gharbi K."/>
            <person name="Hall N."/>
            <person name="Watson M."/>
            <person name="Adriaenssens E.M."/>
            <person name="Foster-Nyarko E."/>
            <person name="Jarju S."/>
            <person name="Secka A."/>
            <person name="Antonio M."/>
            <person name="Oren A."/>
            <person name="Chaudhuri R."/>
            <person name="La Ragione R.M."/>
            <person name="Hildebrand F."/>
            <person name="Pallen M.J."/>
        </authorList>
    </citation>
    <scope>NUCLEOTIDE SEQUENCE [LARGE SCALE GENOMIC DNA]</scope>
    <source>
        <strain evidence="2 3">Sa3CUA2</strain>
    </source>
</reference>
<dbReference type="InterPro" id="IPR029058">
    <property type="entry name" value="AB_hydrolase_fold"/>
</dbReference>
<evidence type="ECO:0000313" key="2">
    <source>
        <dbReference type="EMBL" id="MBD7920322.1"/>
    </source>
</evidence>
<keyword evidence="1" id="KW-0732">Signal</keyword>
<dbReference type="InterPro" id="IPR050583">
    <property type="entry name" value="Mycobacterial_A85_antigen"/>
</dbReference>
<dbReference type="EMBL" id="JACSQV010000029">
    <property type="protein sequence ID" value="MBD7920322.1"/>
    <property type="molecule type" value="Genomic_DNA"/>
</dbReference>
<organism evidence="2 3">
    <name type="scientific">Cellulomonas avistercoris</name>
    <dbReference type="NCBI Taxonomy" id="2762242"/>
    <lineage>
        <taxon>Bacteria</taxon>
        <taxon>Bacillati</taxon>
        <taxon>Actinomycetota</taxon>
        <taxon>Actinomycetes</taxon>
        <taxon>Micrococcales</taxon>
        <taxon>Cellulomonadaceae</taxon>
        <taxon>Cellulomonas</taxon>
    </lineage>
</organism>
<feature type="chain" id="PRO_5046775941" description="Acyl-CoA:diacylglycerol acyltransferase" evidence="1">
    <location>
        <begin position="36"/>
        <end position="603"/>
    </location>
</feature>
<sequence>MRNAVEGRRRRRAVSLLASLAIGVGGIALAPAAHADTPAPGVTVVADPSSPTGYMVTFVYHNENASQVRLAGDLTLLDVSTGNTRYEPEEWRPGRYHAGGVEFVRQMVRDDDGNWSVTLPLHAGSLSYWYRVWDASQGWENKRIWDPASAHPRPAGDSFRVRNNDVLDTAYVPYSPVQGDPVLQERAQYELPVADLASKGSVHYEEYTTILGDDGHYLGVYLPAGYDADRAEPYKVAYLMHGIFGDETDFMVPTNVPNILDNMTARGEIEPTVVITVGNHFTGTALSFGSYNQQNAADNLVRNVIPRVESSYNVSNEREDRAYGGFSYGAMTSSHIMRSYPTAFGYYGLLSGVPSPALTAANYDQIAGAVGENGMSVLLGNGFFEGSLDSREVMAASWRERGIPAATAQVPGAHDGMTASQLFIIFARDYLWKNADSRDGIPVRGVIPEAAQDGALSLTVADFGDAVELSAPENAGDRLRLVGELPAVTVTDSRSTAQAGDGGWAVSGQADAFTSAGQSLAASHLGWTPKVLAPKPGVSAGARVATVLDGGAGLATPSRLGSATAEGRWGSTSFGADLRLEVPVDTQPGTYTGMVTVTLFPVD</sequence>
<feature type="signal peptide" evidence="1">
    <location>
        <begin position="1"/>
        <end position="35"/>
    </location>
</feature>
<evidence type="ECO:0000313" key="3">
    <source>
        <dbReference type="Proteomes" id="UP000604241"/>
    </source>
</evidence>
<dbReference type="PANTHER" id="PTHR48098:SF3">
    <property type="entry name" value="IRON(III) ENTEROBACTIN ESTERASE"/>
    <property type="match status" value="1"/>
</dbReference>
<evidence type="ECO:0008006" key="4">
    <source>
        <dbReference type="Google" id="ProtNLM"/>
    </source>
</evidence>
<proteinExistence type="predicted"/>
<dbReference type="PANTHER" id="PTHR48098">
    <property type="entry name" value="ENTEROCHELIN ESTERASE-RELATED"/>
    <property type="match status" value="1"/>
</dbReference>
<dbReference type="InterPro" id="IPR000801">
    <property type="entry name" value="Esterase-like"/>
</dbReference>
<accession>A0ABR8QIS3</accession>
<dbReference type="RefSeq" id="WP_191784965.1">
    <property type="nucleotide sequence ID" value="NZ_JACSQV010000029.1"/>
</dbReference>
<dbReference type="Gene3D" id="2.60.40.10">
    <property type="entry name" value="Immunoglobulins"/>
    <property type="match status" value="1"/>
</dbReference>
<comment type="caution">
    <text evidence="2">The sequence shown here is derived from an EMBL/GenBank/DDBJ whole genome shotgun (WGS) entry which is preliminary data.</text>
</comment>
<dbReference type="Pfam" id="PF00756">
    <property type="entry name" value="Esterase"/>
    <property type="match status" value="1"/>
</dbReference>
<dbReference type="InterPro" id="IPR013783">
    <property type="entry name" value="Ig-like_fold"/>
</dbReference>
<protein>
    <recommendedName>
        <fullName evidence="4">Acyl-CoA:diacylglycerol acyltransferase</fullName>
    </recommendedName>
</protein>
<dbReference type="Gene3D" id="3.40.50.1820">
    <property type="entry name" value="alpha/beta hydrolase"/>
    <property type="match status" value="1"/>
</dbReference>